<dbReference type="AlphaFoldDB" id="A0A316HFT1"/>
<feature type="signal peptide" evidence="1">
    <location>
        <begin position="1"/>
        <end position="18"/>
    </location>
</feature>
<dbReference type="CDD" id="cd01301">
    <property type="entry name" value="rDP_like"/>
    <property type="match status" value="1"/>
</dbReference>
<dbReference type="EMBL" id="QGHA01000002">
    <property type="protein sequence ID" value="PWK79346.1"/>
    <property type="molecule type" value="Genomic_DNA"/>
</dbReference>
<dbReference type="SUPFAM" id="SSF51556">
    <property type="entry name" value="Metallo-dependent hydrolases"/>
    <property type="match status" value="1"/>
</dbReference>
<feature type="chain" id="PRO_5016371695" evidence="1">
    <location>
        <begin position="19"/>
        <end position="391"/>
    </location>
</feature>
<dbReference type="PANTHER" id="PTHR10443">
    <property type="entry name" value="MICROSOMAL DIPEPTIDASE"/>
    <property type="match status" value="1"/>
</dbReference>
<name>A0A316HFT1_9SPHI</name>
<comment type="caution">
    <text evidence="2">The sequence shown here is derived from an EMBL/GenBank/DDBJ whole genome shotgun (WGS) entry which is preliminary data.</text>
</comment>
<dbReference type="PROSITE" id="PS51365">
    <property type="entry name" value="RENAL_DIPEPTIDASE_2"/>
    <property type="match status" value="1"/>
</dbReference>
<dbReference type="InterPro" id="IPR008257">
    <property type="entry name" value="Pept_M19"/>
</dbReference>
<evidence type="ECO:0000256" key="1">
    <source>
        <dbReference type="SAM" id="SignalP"/>
    </source>
</evidence>
<dbReference type="GO" id="GO:0070573">
    <property type="term" value="F:metallodipeptidase activity"/>
    <property type="evidence" value="ECO:0007669"/>
    <property type="project" value="InterPro"/>
</dbReference>
<keyword evidence="1" id="KW-0732">Signal</keyword>
<dbReference type="Gene3D" id="3.20.20.140">
    <property type="entry name" value="Metal-dependent hydrolases"/>
    <property type="match status" value="1"/>
</dbReference>
<gene>
    <name evidence="2" type="ORF">LX99_01803</name>
</gene>
<proteinExistence type="predicted"/>
<dbReference type="RefSeq" id="WP_109607527.1">
    <property type="nucleotide sequence ID" value="NZ_QGHA01000002.1"/>
</dbReference>
<dbReference type="GO" id="GO:0006508">
    <property type="term" value="P:proteolysis"/>
    <property type="evidence" value="ECO:0007669"/>
    <property type="project" value="InterPro"/>
</dbReference>
<dbReference type="InterPro" id="IPR032466">
    <property type="entry name" value="Metal_Hydrolase"/>
</dbReference>
<organism evidence="2 3">
    <name type="scientific">Mucilaginibacter oryzae</name>
    <dbReference type="NCBI Taxonomy" id="468058"/>
    <lineage>
        <taxon>Bacteria</taxon>
        <taxon>Pseudomonadati</taxon>
        <taxon>Bacteroidota</taxon>
        <taxon>Sphingobacteriia</taxon>
        <taxon>Sphingobacteriales</taxon>
        <taxon>Sphingobacteriaceae</taxon>
        <taxon>Mucilaginibacter</taxon>
    </lineage>
</organism>
<protein>
    <submittedName>
        <fullName evidence="2">Membrane dipeptidase</fullName>
    </submittedName>
</protein>
<evidence type="ECO:0000313" key="3">
    <source>
        <dbReference type="Proteomes" id="UP000245678"/>
    </source>
</evidence>
<dbReference type="Pfam" id="PF01244">
    <property type="entry name" value="Peptidase_M19"/>
    <property type="match status" value="1"/>
</dbReference>
<dbReference type="Proteomes" id="UP000245678">
    <property type="component" value="Unassembled WGS sequence"/>
</dbReference>
<accession>A0A316HFT1</accession>
<sequence length="391" mass="43396">MKKSLLLFPLILAMKLSAQNARQIHQQAILIDTHNDVISNELITKLDLGKRQTEGNFDLDRAREGGLDAQIFSIWCGEDYGKGAAFAFANREIDSLCALIKRNPGKITLVKNSKELRQAVARKKLAALIGVEGGHMIEDRMDYIDSLAKRGMRYLTLTWNNSTTWATSARDEVIKKDSLKHLGLTAYGKQIVKHMNDLGVMVDVSHVGERTFYDVLATTKKPVIASHSCAYALDPNRRNLKDEQLKALAKNGGVVCINFYSAFVDSTYSAKAGKFSRQHRAELDSLTRVYHDGDLANIRLNTIYRNESDKMRPPLSLLIRHIDYIAKLIGVDHVGIGSDFDGAESYPLGLNSVADYPKITEALLRSGYSQKDVAKILGGNVMRVLAANTGK</sequence>
<keyword evidence="3" id="KW-1185">Reference proteome</keyword>
<reference evidence="2 3" key="1">
    <citation type="submission" date="2018-05" db="EMBL/GenBank/DDBJ databases">
        <title>Genomic Encyclopedia of Archaeal and Bacterial Type Strains, Phase II (KMG-II): from individual species to whole genera.</title>
        <authorList>
            <person name="Goeker M."/>
        </authorList>
    </citation>
    <scope>NUCLEOTIDE SEQUENCE [LARGE SCALE GENOMIC DNA]</scope>
    <source>
        <strain evidence="2 3">DSM 19975</strain>
    </source>
</reference>
<evidence type="ECO:0000313" key="2">
    <source>
        <dbReference type="EMBL" id="PWK79346.1"/>
    </source>
</evidence>
<dbReference type="PANTHER" id="PTHR10443:SF12">
    <property type="entry name" value="DIPEPTIDASE"/>
    <property type="match status" value="1"/>
</dbReference>